<protein>
    <recommendedName>
        <fullName evidence="1">MULE transposase domain-containing protein</fullName>
    </recommendedName>
</protein>
<dbReference type="Pfam" id="PF10551">
    <property type="entry name" value="MULE"/>
    <property type="match status" value="1"/>
</dbReference>
<dbReference type="AlphaFoldDB" id="A0A9R1UJT8"/>
<dbReference type="PANTHER" id="PTHR31973">
    <property type="entry name" value="POLYPROTEIN, PUTATIVE-RELATED"/>
    <property type="match status" value="1"/>
</dbReference>
<organism evidence="2 3">
    <name type="scientific">Lactuca sativa</name>
    <name type="common">Garden lettuce</name>
    <dbReference type="NCBI Taxonomy" id="4236"/>
    <lineage>
        <taxon>Eukaryota</taxon>
        <taxon>Viridiplantae</taxon>
        <taxon>Streptophyta</taxon>
        <taxon>Embryophyta</taxon>
        <taxon>Tracheophyta</taxon>
        <taxon>Spermatophyta</taxon>
        <taxon>Magnoliopsida</taxon>
        <taxon>eudicotyledons</taxon>
        <taxon>Gunneridae</taxon>
        <taxon>Pentapetalae</taxon>
        <taxon>asterids</taxon>
        <taxon>campanulids</taxon>
        <taxon>Asterales</taxon>
        <taxon>Asteraceae</taxon>
        <taxon>Cichorioideae</taxon>
        <taxon>Cichorieae</taxon>
        <taxon>Lactucinae</taxon>
        <taxon>Lactuca</taxon>
    </lineage>
</organism>
<name>A0A9R1UJT8_LACSA</name>
<dbReference type="InterPro" id="IPR018289">
    <property type="entry name" value="MULE_transposase_dom"/>
</dbReference>
<dbReference type="Proteomes" id="UP000235145">
    <property type="component" value="Unassembled WGS sequence"/>
</dbReference>
<dbReference type="EMBL" id="NBSK02000009">
    <property type="protein sequence ID" value="KAJ0188782.1"/>
    <property type="molecule type" value="Genomic_DNA"/>
</dbReference>
<evidence type="ECO:0000259" key="1">
    <source>
        <dbReference type="Pfam" id="PF10551"/>
    </source>
</evidence>
<proteinExistence type="predicted"/>
<feature type="domain" description="MULE transposase" evidence="1">
    <location>
        <begin position="5"/>
        <end position="100"/>
    </location>
</feature>
<reference evidence="2 3" key="1">
    <citation type="journal article" date="2017" name="Nat. Commun.">
        <title>Genome assembly with in vitro proximity ligation data and whole-genome triplication in lettuce.</title>
        <authorList>
            <person name="Reyes-Chin-Wo S."/>
            <person name="Wang Z."/>
            <person name="Yang X."/>
            <person name="Kozik A."/>
            <person name="Arikit S."/>
            <person name="Song C."/>
            <person name="Xia L."/>
            <person name="Froenicke L."/>
            <person name="Lavelle D.O."/>
            <person name="Truco M.J."/>
            <person name="Xia R."/>
            <person name="Zhu S."/>
            <person name="Xu C."/>
            <person name="Xu H."/>
            <person name="Xu X."/>
            <person name="Cox K."/>
            <person name="Korf I."/>
            <person name="Meyers B.C."/>
            <person name="Michelmore R.W."/>
        </authorList>
    </citation>
    <scope>NUCLEOTIDE SEQUENCE [LARGE SCALE GENOMIC DNA]</scope>
    <source>
        <strain evidence="3">cv. Salinas</strain>
        <tissue evidence="2">Seedlings</tissue>
    </source>
</reference>
<sequence>MRDFLGLDGVFMKGPFPGQILRVVGVDSNNGIYPLAYAIVETENTNSWKWFLECLGDDLDMHANSIFTFISVRQKGLIPAIAYIFPCVEHRYCLRHIYENMREVWRTTEYKEHLWNCVKATTIPDFETLMREFRSYDVETYEWLIKYFPIIGLEAIS</sequence>
<keyword evidence="3" id="KW-1185">Reference proteome</keyword>
<accession>A0A9R1UJT8</accession>
<dbReference type="PANTHER" id="PTHR31973:SF190">
    <property type="entry name" value="MULE TRANSPOSASE DOMAIN-CONTAINING PROTEIN"/>
    <property type="match status" value="1"/>
</dbReference>
<gene>
    <name evidence="2" type="ORF">LSAT_V11C900469500</name>
</gene>
<evidence type="ECO:0000313" key="2">
    <source>
        <dbReference type="EMBL" id="KAJ0188782.1"/>
    </source>
</evidence>
<evidence type="ECO:0000313" key="3">
    <source>
        <dbReference type="Proteomes" id="UP000235145"/>
    </source>
</evidence>
<comment type="caution">
    <text evidence="2">The sequence shown here is derived from an EMBL/GenBank/DDBJ whole genome shotgun (WGS) entry which is preliminary data.</text>
</comment>